<sequence>MPVVNVWGSISPTTRTAHPEPPEPHDEWSLAGGTAWVYYSPLNRRQLVRPVILADGFSTGASDLAELWAGLEENGDYRFISELHATGRDVIILGYHNRAASILDNADTAIECIRRTLSERVGRAKLAVGGFSMGGLVTRYALAKMENDPSLPDAETSTYFSYDTPHRGAWLPISVQAFAHFTKDNWGSNMPIFGQFSDLINSAAARQMARWHISKISETPEQDAERTAFLRKLDEVGGWPRGVRKVGVANGVDNGRGNGIEPGVVAAVGRGQALPEATLFTQARGEQIVATLDSADQPAVHIRTAGLPDLDGAPGGLFPESTVLPGNPGNFGMASMLMFALGCETELPVNTSCFIPTISAVAAKEIDDRTALYSPIRPDDSELDAFLCASTNQGHTAMTEELGAWIVNEILSTD</sequence>
<feature type="compositionally biased region" description="Basic and acidic residues" evidence="1">
    <location>
        <begin position="17"/>
        <end position="26"/>
    </location>
</feature>
<accession>A0A4R1FXM5</accession>
<proteinExistence type="predicted"/>
<protein>
    <submittedName>
        <fullName evidence="3">Putative serine esterase DUF676</fullName>
    </submittedName>
</protein>
<keyword evidence="4" id="KW-1185">Reference proteome</keyword>
<dbReference type="STRING" id="1210063.GCA_001612665_01262"/>
<evidence type="ECO:0000256" key="1">
    <source>
        <dbReference type="SAM" id="MobiDB-lite"/>
    </source>
</evidence>
<gene>
    <name evidence="3" type="ORF">DFR71_3601</name>
</gene>
<organism evidence="3 4">
    <name type="scientific">Nocardia alba</name>
    <dbReference type="NCBI Taxonomy" id="225051"/>
    <lineage>
        <taxon>Bacteria</taxon>
        <taxon>Bacillati</taxon>
        <taxon>Actinomycetota</taxon>
        <taxon>Actinomycetes</taxon>
        <taxon>Mycobacteriales</taxon>
        <taxon>Nocardiaceae</taxon>
        <taxon>Nocardia</taxon>
    </lineage>
</organism>
<dbReference type="Pfam" id="PF05057">
    <property type="entry name" value="DUF676"/>
    <property type="match status" value="1"/>
</dbReference>
<dbReference type="OrthoDB" id="4535652at2"/>
<name>A0A4R1FXM5_9NOCA</name>
<feature type="region of interest" description="Disordered" evidence="1">
    <location>
        <begin position="1"/>
        <end position="26"/>
    </location>
</feature>
<feature type="domain" description="DUF676" evidence="2">
    <location>
        <begin position="113"/>
        <end position="170"/>
    </location>
</feature>
<dbReference type="RefSeq" id="WP_067446920.1">
    <property type="nucleotide sequence ID" value="NZ_SMFR01000002.1"/>
</dbReference>
<dbReference type="Gene3D" id="3.40.50.1820">
    <property type="entry name" value="alpha/beta hydrolase"/>
    <property type="match status" value="1"/>
</dbReference>
<dbReference type="InterPro" id="IPR029058">
    <property type="entry name" value="AB_hydrolase_fold"/>
</dbReference>
<evidence type="ECO:0000313" key="3">
    <source>
        <dbReference type="EMBL" id="TCJ97558.1"/>
    </source>
</evidence>
<reference evidence="3 4" key="1">
    <citation type="submission" date="2019-03" db="EMBL/GenBank/DDBJ databases">
        <title>Genomic Encyclopedia of Type Strains, Phase IV (KMG-IV): sequencing the most valuable type-strain genomes for metagenomic binning, comparative biology and taxonomic classification.</title>
        <authorList>
            <person name="Goeker M."/>
        </authorList>
    </citation>
    <scope>NUCLEOTIDE SEQUENCE [LARGE SCALE GENOMIC DNA]</scope>
    <source>
        <strain evidence="3 4">DSM 44684</strain>
    </source>
</reference>
<dbReference type="AlphaFoldDB" id="A0A4R1FXM5"/>
<dbReference type="InterPro" id="IPR007751">
    <property type="entry name" value="DUF676_lipase-like"/>
</dbReference>
<comment type="caution">
    <text evidence="3">The sequence shown here is derived from an EMBL/GenBank/DDBJ whole genome shotgun (WGS) entry which is preliminary data.</text>
</comment>
<dbReference type="EMBL" id="SMFR01000002">
    <property type="protein sequence ID" value="TCJ97558.1"/>
    <property type="molecule type" value="Genomic_DNA"/>
</dbReference>
<evidence type="ECO:0000313" key="4">
    <source>
        <dbReference type="Proteomes" id="UP000294856"/>
    </source>
</evidence>
<dbReference type="SUPFAM" id="SSF53474">
    <property type="entry name" value="alpha/beta-Hydrolases"/>
    <property type="match status" value="1"/>
</dbReference>
<dbReference type="Proteomes" id="UP000294856">
    <property type="component" value="Unassembled WGS sequence"/>
</dbReference>
<evidence type="ECO:0000259" key="2">
    <source>
        <dbReference type="Pfam" id="PF05057"/>
    </source>
</evidence>